<dbReference type="Gene3D" id="3.40.50.1820">
    <property type="entry name" value="alpha/beta hydrolase"/>
    <property type="match status" value="1"/>
</dbReference>
<dbReference type="GO" id="GO:0006508">
    <property type="term" value="P:proteolysis"/>
    <property type="evidence" value="ECO:0007669"/>
    <property type="project" value="InterPro"/>
</dbReference>
<dbReference type="Proteomes" id="UP000198534">
    <property type="component" value="Unassembled WGS sequence"/>
</dbReference>
<reference evidence="3 4" key="1">
    <citation type="submission" date="2016-10" db="EMBL/GenBank/DDBJ databases">
        <authorList>
            <person name="de Groot N.N."/>
        </authorList>
    </citation>
    <scope>NUCLEOTIDE SEQUENCE [LARGE SCALE GENOMIC DNA]</scope>
    <source>
        <strain evidence="3 4">DSM 45610</strain>
    </source>
</reference>
<dbReference type="OrthoDB" id="9812921at2"/>
<dbReference type="PANTHER" id="PTHR42776:SF27">
    <property type="entry name" value="DIPEPTIDYL PEPTIDASE FAMILY MEMBER 6"/>
    <property type="match status" value="1"/>
</dbReference>
<dbReference type="EMBL" id="FNNQ01000021">
    <property type="protein sequence ID" value="SDX51209.1"/>
    <property type="molecule type" value="Genomic_DNA"/>
</dbReference>
<dbReference type="Pfam" id="PF00326">
    <property type="entry name" value="Peptidase_S9"/>
    <property type="match status" value="1"/>
</dbReference>
<dbReference type="RefSeq" id="WP_091742832.1">
    <property type="nucleotide sequence ID" value="NZ_FNNQ01000021.1"/>
</dbReference>
<dbReference type="STRING" id="1048340.SAMN05444487_12120"/>
<dbReference type="PANTHER" id="PTHR42776">
    <property type="entry name" value="SERINE PEPTIDASE S9 FAMILY MEMBER"/>
    <property type="match status" value="1"/>
</dbReference>
<sequence>MKRLGVGALLFLLLAGISFWVTWSEIEGKDSPVQVYKRQGDPNKSQGSFEATNGKIVSKERIRPVTGYEDKTTLYRITYMSDGVRVVGYLCKPKRIEAKKLPVLIFNRGGIAYSSHINKNTLRYLSKLASNQYVVLASEYRGVAGGEGKPELAGKDVRDVLNLIPLAEKLPYADSKRKVMLGFSRGGMMTYMAAKSGADVDAIAVVGGVTDLSQIYERSGDIFRNPLSRLVGDPLLDPKAYQIRSALNWPDKLKVPVLILHGLKDPVVPVEQSQQLVAKLKKLGYENRLVLVPGGNHYLTNKTSIRDREILQWFQRYINN</sequence>
<evidence type="ECO:0000313" key="4">
    <source>
        <dbReference type="Proteomes" id="UP000198534"/>
    </source>
</evidence>
<name>A0A1H3CCJ5_9BACL</name>
<dbReference type="InterPro" id="IPR029058">
    <property type="entry name" value="AB_hydrolase_fold"/>
</dbReference>
<gene>
    <name evidence="3" type="ORF">SAMN05444487_12120</name>
</gene>
<evidence type="ECO:0000313" key="3">
    <source>
        <dbReference type="EMBL" id="SDX51209.1"/>
    </source>
</evidence>
<dbReference type="GO" id="GO:0004252">
    <property type="term" value="F:serine-type endopeptidase activity"/>
    <property type="evidence" value="ECO:0007669"/>
    <property type="project" value="TreeGrafter"/>
</dbReference>
<dbReference type="AlphaFoldDB" id="A0A1H3CCJ5"/>
<accession>A0A1H3CCJ5</accession>
<feature type="domain" description="Peptidase S9 prolyl oligopeptidase catalytic" evidence="2">
    <location>
        <begin position="128"/>
        <end position="319"/>
    </location>
</feature>
<proteinExistence type="predicted"/>
<dbReference type="InterPro" id="IPR001375">
    <property type="entry name" value="Peptidase_S9_cat"/>
</dbReference>
<evidence type="ECO:0000256" key="1">
    <source>
        <dbReference type="ARBA" id="ARBA00022801"/>
    </source>
</evidence>
<organism evidence="3 4">
    <name type="scientific">Marininema mesophilum</name>
    <dbReference type="NCBI Taxonomy" id="1048340"/>
    <lineage>
        <taxon>Bacteria</taxon>
        <taxon>Bacillati</taxon>
        <taxon>Bacillota</taxon>
        <taxon>Bacilli</taxon>
        <taxon>Bacillales</taxon>
        <taxon>Thermoactinomycetaceae</taxon>
        <taxon>Marininema</taxon>
    </lineage>
</organism>
<dbReference type="SUPFAM" id="SSF53474">
    <property type="entry name" value="alpha/beta-Hydrolases"/>
    <property type="match status" value="1"/>
</dbReference>
<evidence type="ECO:0000259" key="2">
    <source>
        <dbReference type="Pfam" id="PF00326"/>
    </source>
</evidence>
<protein>
    <submittedName>
        <fullName evidence="3">Prolyl oligopeptidase family protein</fullName>
    </submittedName>
</protein>
<keyword evidence="4" id="KW-1185">Reference proteome</keyword>
<keyword evidence="1" id="KW-0378">Hydrolase</keyword>